<dbReference type="RefSeq" id="XP_006818902.1">
    <property type="nucleotide sequence ID" value="XM_006818839.1"/>
</dbReference>
<dbReference type="Proteomes" id="UP000694865">
    <property type="component" value="Unplaced"/>
</dbReference>
<dbReference type="InterPro" id="IPR013653">
    <property type="entry name" value="GCN5-like_dom"/>
</dbReference>
<organism evidence="2 3">
    <name type="scientific">Saccoglossus kowalevskii</name>
    <name type="common">Acorn worm</name>
    <dbReference type="NCBI Taxonomy" id="10224"/>
    <lineage>
        <taxon>Eukaryota</taxon>
        <taxon>Metazoa</taxon>
        <taxon>Hemichordata</taxon>
        <taxon>Enteropneusta</taxon>
        <taxon>Harrimaniidae</taxon>
        <taxon>Saccoglossus</taxon>
    </lineage>
</organism>
<dbReference type="Gene3D" id="3.40.630.30">
    <property type="match status" value="1"/>
</dbReference>
<feature type="domain" description="GCN5-related N-acetyltransferase Rv2170-like" evidence="1">
    <location>
        <begin position="198"/>
        <end position="276"/>
    </location>
</feature>
<dbReference type="PANTHER" id="PTHR20958">
    <property type="entry name" value="GLYCINE N-ACYLTRANSFERASE-LIKE PROTEIN"/>
    <property type="match status" value="1"/>
</dbReference>
<protein>
    <submittedName>
        <fullName evidence="3">Uncharacterized protein LOC102808100</fullName>
    </submittedName>
</protein>
<dbReference type="InterPro" id="IPR016181">
    <property type="entry name" value="Acyl_CoA_acyltransferase"/>
</dbReference>
<keyword evidence="2" id="KW-1185">Reference proteome</keyword>
<accession>A0ABM0MFW1</accession>
<dbReference type="InterPro" id="IPR053225">
    <property type="entry name" value="Acyl-CoA_N-acyltransferase"/>
</dbReference>
<dbReference type="Pfam" id="PF08445">
    <property type="entry name" value="FR47"/>
    <property type="match status" value="1"/>
</dbReference>
<reference evidence="3" key="1">
    <citation type="submission" date="2025-08" db="UniProtKB">
        <authorList>
            <consortium name="RefSeq"/>
        </authorList>
    </citation>
    <scope>IDENTIFICATION</scope>
    <source>
        <tissue evidence="3">Testes</tissue>
    </source>
</reference>
<proteinExistence type="predicted"/>
<name>A0ABM0MFW1_SACKO</name>
<evidence type="ECO:0000259" key="1">
    <source>
        <dbReference type="Pfam" id="PF08445"/>
    </source>
</evidence>
<dbReference type="GeneID" id="102808100"/>
<gene>
    <name evidence="3" type="primary">LOC102808100</name>
</gene>
<evidence type="ECO:0000313" key="3">
    <source>
        <dbReference type="RefSeq" id="XP_006818902.1"/>
    </source>
</evidence>
<sequence>MTSALTTDLNYMLPILEEEFPHSLPVFHCLRSALRGAWGEIGDMKVDMSATIENLSILCHTPSLVPTIQGQKESYLYTHSVDPDVVKSFIQQPGTIDWHADNHCFLMTFIPKKQDFLPLILKECVNVRGYQVRDEGRCCMCIYSTDTKKTKSTIPRGLKMGQLSPVHVQYVTASWKFSTPYTVTTIRRNIEVFPSCAIFEEASSEPVCWAMVKAHGGIGLEHTMDKYRKKKLQKRVLRELVAQITKKGDIPFVFVQEDNVPLLKAYKKLGFTEVIDCAFTWIKFSKNP</sequence>
<dbReference type="PANTHER" id="PTHR20958:SF6">
    <property type="entry name" value="GLYCINE N-ACYLTRANSFERASE-LIKE PROTEIN"/>
    <property type="match status" value="1"/>
</dbReference>
<dbReference type="SUPFAM" id="SSF55729">
    <property type="entry name" value="Acyl-CoA N-acyltransferases (Nat)"/>
    <property type="match status" value="1"/>
</dbReference>
<evidence type="ECO:0000313" key="2">
    <source>
        <dbReference type="Proteomes" id="UP000694865"/>
    </source>
</evidence>